<feature type="region of interest" description="Disordered" evidence="1">
    <location>
        <begin position="31"/>
        <end position="158"/>
    </location>
</feature>
<feature type="compositionally biased region" description="Acidic residues" evidence="1">
    <location>
        <begin position="149"/>
        <end position="158"/>
    </location>
</feature>
<evidence type="ECO:0000313" key="3">
    <source>
        <dbReference type="EMBL" id="CAI8050369.1"/>
    </source>
</evidence>
<dbReference type="EMBL" id="CASHTH010003859">
    <property type="protein sequence ID" value="CAI8050369.1"/>
    <property type="molecule type" value="Genomic_DNA"/>
</dbReference>
<protein>
    <submittedName>
        <fullName evidence="3">Uncharacterized protein</fullName>
    </submittedName>
</protein>
<reference evidence="3" key="1">
    <citation type="submission" date="2023-03" db="EMBL/GenBank/DDBJ databases">
        <authorList>
            <person name="Steffen K."/>
            <person name="Cardenas P."/>
        </authorList>
    </citation>
    <scope>NUCLEOTIDE SEQUENCE</scope>
</reference>
<organism evidence="3 4">
    <name type="scientific">Geodia barretti</name>
    <name type="common">Barrett's horny sponge</name>
    <dbReference type="NCBI Taxonomy" id="519541"/>
    <lineage>
        <taxon>Eukaryota</taxon>
        <taxon>Metazoa</taxon>
        <taxon>Porifera</taxon>
        <taxon>Demospongiae</taxon>
        <taxon>Heteroscleromorpha</taxon>
        <taxon>Tetractinellida</taxon>
        <taxon>Astrophorina</taxon>
        <taxon>Geodiidae</taxon>
        <taxon>Geodia</taxon>
    </lineage>
</organism>
<evidence type="ECO:0000256" key="2">
    <source>
        <dbReference type="SAM" id="Phobius"/>
    </source>
</evidence>
<keyword evidence="4" id="KW-1185">Reference proteome</keyword>
<comment type="caution">
    <text evidence="3">The sequence shown here is derived from an EMBL/GenBank/DDBJ whole genome shotgun (WGS) entry which is preliminary data.</text>
</comment>
<dbReference type="Proteomes" id="UP001174909">
    <property type="component" value="Unassembled WGS sequence"/>
</dbReference>
<feature type="non-terminal residue" evidence="3">
    <location>
        <position position="1"/>
    </location>
</feature>
<keyword evidence="2" id="KW-0472">Membrane</keyword>
<evidence type="ECO:0000256" key="1">
    <source>
        <dbReference type="SAM" id="MobiDB-lite"/>
    </source>
</evidence>
<evidence type="ECO:0000313" key="4">
    <source>
        <dbReference type="Proteomes" id="UP001174909"/>
    </source>
</evidence>
<sequence>AIGVGVGAGLLVLVTTTVVLTAWCVKKNRSKRVPSSSCGDELKILGSQTSKGCGDPPETPAPTAPETETDSTRPDVIPPLYDDLNTLTRKKEEPPSLPMYHVLEGPTPVESAPETQGTETPVPATDIPLYSVVDKSKKKKNRASKPITEDEEESSHDQ</sequence>
<dbReference type="AlphaFoldDB" id="A0AA35TLU3"/>
<keyword evidence="2" id="KW-1133">Transmembrane helix</keyword>
<feature type="transmembrane region" description="Helical" evidence="2">
    <location>
        <begin position="6"/>
        <end position="25"/>
    </location>
</feature>
<proteinExistence type="predicted"/>
<name>A0AA35TLU3_GEOBA</name>
<accession>A0AA35TLU3</accession>
<gene>
    <name evidence="3" type="ORF">GBAR_LOCUS27665</name>
</gene>
<keyword evidence="2" id="KW-0812">Transmembrane</keyword>